<accession>J3K7D0</accession>
<organism evidence="2 3">
    <name type="scientific">Coccidioides immitis (strain RS)</name>
    <name type="common">Valley fever fungus</name>
    <dbReference type="NCBI Taxonomy" id="246410"/>
    <lineage>
        <taxon>Eukaryota</taxon>
        <taxon>Fungi</taxon>
        <taxon>Dikarya</taxon>
        <taxon>Ascomycota</taxon>
        <taxon>Pezizomycotina</taxon>
        <taxon>Eurotiomycetes</taxon>
        <taxon>Eurotiomycetidae</taxon>
        <taxon>Onygenales</taxon>
        <taxon>Onygenaceae</taxon>
        <taxon>Coccidioides</taxon>
    </lineage>
</organism>
<dbReference type="GeneID" id="4560760"/>
<gene>
    <name evidence="2" type="ORF">CIMG_06074</name>
</gene>
<sequence length="136" mass="15017">MTKRESLYNRLANGIGVLSSMIPNPISSDRRSPVISVLPTRLPAKASRCGPLRLLGPEIRESEIASHIRCVTADASRRFAQSFERHGRAQIGAFLFLPYEHLGLSPHGPKTPRPEAKRSEGSRVPDLAFEAHLNEP</sequence>
<evidence type="ECO:0000313" key="3">
    <source>
        <dbReference type="Proteomes" id="UP000001261"/>
    </source>
</evidence>
<keyword evidence="3" id="KW-1185">Reference proteome</keyword>
<reference evidence="3" key="1">
    <citation type="journal article" date="2009" name="Genome Res.">
        <title>Comparative genomic analyses of the human fungal pathogens Coccidioides and their relatives.</title>
        <authorList>
            <person name="Sharpton T.J."/>
            <person name="Stajich J.E."/>
            <person name="Rounsley S.D."/>
            <person name="Gardner M.J."/>
            <person name="Wortman J.R."/>
            <person name="Jordar V.S."/>
            <person name="Maiti R."/>
            <person name="Kodira C.D."/>
            <person name="Neafsey D.E."/>
            <person name="Zeng Q."/>
            <person name="Hung C.-Y."/>
            <person name="McMahan C."/>
            <person name="Muszewska A."/>
            <person name="Grynberg M."/>
            <person name="Mandel M.A."/>
            <person name="Kellner E.M."/>
            <person name="Barker B.M."/>
            <person name="Galgiani J.N."/>
            <person name="Orbach M.J."/>
            <person name="Kirkland T.N."/>
            <person name="Cole G.T."/>
            <person name="Henn M.R."/>
            <person name="Birren B.W."/>
            <person name="Taylor J.W."/>
        </authorList>
    </citation>
    <scope>NUCLEOTIDE SEQUENCE [LARGE SCALE GENOMIC DNA]</scope>
    <source>
        <strain evidence="3">RS</strain>
    </source>
</reference>
<dbReference type="AlphaFoldDB" id="J3K7D0"/>
<dbReference type="EMBL" id="GG704912">
    <property type="protein sequence ID" value="EAS30595.3"/>
    <property type="molecule type" value="Genomic_DNA"/>
</dbReference>
<dbReference type="Proteomes" id="UP000001261">
    <property type="component" value="Unassembled WGS sequence"/>
</dbReference>
<dbReference type="KEGG" id="cim:CIMG_06074"/>
<reference evidence="3" key="2">
    <citation type="journal article" date="2010" name="Genome Res.">
        <title>Population genomic sequencing of Coccidioides fungi reveals recent hybridization and transposon control.</title>
        <authorList>
            <person name="Neafsey D.E."/>
            <person name="Barker B.M."/>
            <person name="Sharpton T.J."/>
            <person name="Stajich J.E."/>
            <person name="Park D.J."/>
            <person name="Whiston E."/>
            <person name="Hung C.-Y."/>
            <person name="McMahan C."/>
            <person name="White J."/>
            <person name="Sykes S."/>
            <person name="Heiman D."/>
            <person name="Young S."/>
            <person name="Zeng Q."/>
            <person name="Abouelleil A."/>
            <person name="Aftuck L."/>
            <person name="Bessette D."/>
            <person name="Brown A."/>
            <person name="FitzGerald M."/>
            <person name="Lui A."/>
            <person name="Macdonald J.P."/>
            <person name="Priest M."/>
            <person name="Orbach M.J."/>
            <person name="Galgiani J.N."/>
            <person name="Kirkland T.N."/>
            <person name="Cole G.T."/>
            <person name="Birren B.W."/>
            <person name="Henn M.R."/>
            <person name="Taylor J.W."/>
            <person name="Rounsley S.D."/>
        </authorList>
    </citation>
    <scope>GENOME REANNOTATION</scope>
    <source>
        <strain evidence="3">RS</strain>
    </source>
</reference>
<name>J3K7D0_COCIM</name>
<dbReference type="InParanoid" id="J3K7D0"/>
<dbReference type="RefSeq" id="XP_001242178.1">
    <property type="nucleotide sequence ID" value="XM_001242177.2"/>
</dbReference>
<feature type="region of interest" description="Disordered" evidence="1">
    <location>
        <begin position="105"/>
        <end position="136"/>
    </location>
</feature>
<protein>
    <submittedName>
        <fullName evidence="2">Uncharacterized protein</fullName>
    </submittedName>
</protein>
<proteinExistence type="predicted"/>
<evidence type="ECO:0000313" key="2">
    <source>
        <dbReference type="EMBL" id="EAS30595.3"/>
    </source>
</evidence>
<feature type="compositionally biased region" description="Basic and acidic residues" evidence="1">
    <location>
        <begin position="112"/>
        <end position="123"/>
    </location>
</feature>
<evidence type="ECO:0000256" key="1">
    <source>
        <dbReference type="SAM" id="MobiDB-lite"/>
    </source>
</evidence>
<dbReference type="VEuPathDB" id="FungiDB:CIMG_06074"/>